<name>A0ACB7TS46_HYAAI</name>
<sequence>MASYLCDTGTGRYCEWKHKTVDMSDDSSTWEEFKQTLRLQCDAGQPGTFTWTPDKDTPNLVYYQCFTHYYLGWKIVVTDPTETEQMMDPMESAAMRAVPPPLLLLLLLFSLGAFVSLC</sequence>
<proteinExistence type="predicted"/>
<gene>
    <name evidence="1" type="ORF">HPB50_026881</name>
</gene>
<protein>
    <submittedName>
        <fullName evidence="1">Uncharacterized protein</fullName>
    </submittedName>
</protein>
<dbReference type="Proteomes" id="UP000821845">
    <property type="component" value="Chromosome 1"/>
</dbReference>
<reference evidence="1" key="1">
    <citation type="submission" date="2020-05" db="EMBL/GenBank/DDBJ databases">
        <title>Large-scale comparative analyses of tick genomes elucidate their genetic diversity and vector capacities.</title>
        <authorList>
            <person name="Jia N."/>
            <person name="Wang J."/>
            <person name="Shi W."/>
            <person name="Du L."/>
            <person name="Sun Y."/>
            <person name="Zhan W."/>
            <person name="Jiang J."/>
            <person name="Wang Q."/>
            <person name="Zhang B."/>
            <person name="Ji P."/>
            <person name="Sakyi L.B."/>
            <person name="Cui X."/>
            <person name="Yuan T."/>
            <person name="Jiang B."/>
            <person name="Yang W."/>
            <person name="Lam T.T.-Y."/>
            <person name="Chang Q."/>
            <person name="Ding S."/>
            <person name="Wang X."/>
            <person name="Zhu J."/>
            <person name="Ruan X."/>
            <person name="Zhao L."/>
            <person name="Wei J."/>
            <person name="Que T."/>
            <person name="Du C."/>
            <person name="Cheng J."/>
            <person name="Dai P."/>
            <person name="Han X."/>
            <person name="Huang E."/>
            <person name="Gao Y."/>
            <person name="Liu J."/>
            <person name="Shao H."/>
            <person name="Ye R."/>
            <person name="Li L."/>
            <person name="Wei W."/>
            <person name="Wang X."/>
            <person name="Wang C."/>
            <person name="Yang T."/>
            <person name="Huo Q."/>
            <person name="Li W."/>
            <person name="Guo W."/>
            <person name="Chen H."/>
            <person name="Zhou L."/>
            <person name="Ni X."/>
            <person name="Tian J."/>
            <person name="Zhou Y."/>
            <person name="Sheng Y."/>
            <person name="Liu T."/>
            <person name="Pan Y."/>
            <person name="Xia L."/>
            <person name="Li J."/>
            <person name="Zhao F."/>
            <person name="Cao W."/>
        </authorList>
    </citation>
    <scope>NUCLEOTIDE SEQUENCE</scope>
    <source>
        <strain evidence="1">Hyas-2018</strain>
    </source>
</reference>
<evidence type="ECO:0000313" key="2">
    <source>
        <dbReference type="Proteomes" id="UP000821845"/>
    </source>
</evidence>
<keyword evidence="2" id="KW-1185">Reference proteome</keyword>
<accession>A0ACB7TS46</accession>
<comment type="caution">
    <text evidence="1">The sequence shown here is derived from an EMBL/GenBank/DDBJ whole genome shotgun (WGS) entry which is preliminary data.</text>
</comment>
<organism evidence="1 2">
    <name type="scientific">Hyalomma asiaticum</name>
    <name type="common">Tick</name>
    <dbReference type="NCBI Taxonomy" id="266040"/>
    <lineage>
        <taxon>Eukaryota</taxon>
        <taxon>Metazoa</taxon>
        <taxon>Ecdysozoa</taxon>
        <taxon>Arthropoda</taxon>
        <taxon>Chelicerata</taxon>
        <taxon>Arachnida</taxon>
        <taxon>Acari</taxon>
        <taxon>Parasitiformes</taxon>
        <taxon>Ixodida</taxon>
        <taxon>Ixodoidea</taxon>
        <taxon>Ixodidae</taxon>
        <taxon>Hyalomminae</taxon>
        <taxon>Hyalomma</taxon>
    </lineage>
</organism>
<dbReference type="EMBL" id="CM023481">
    <property type="protein sequence ID" value="KAH6948904.1"/>
    <property type="molecule type" value="Genomic_DNA"/>
</dbReference>
<evidence type="ECO:0000313" key="1">
    <source>
        <dbReference type="EMBL" id="KAH6948904.1"/>
    </source>
</evidence>